<protein>
    <submittedName>
        <fullName evidence="4">Flavin-dependent halogenase ChlA</fullName>
    </submittedName>
</protein>
<dbReference type="InterPro" id="IPR036188">
    <property type="entry name" value="FAD/NAD-bd_sf"/>
</dbReference>
<keyword evidence="2" id="KW-0560">Oxidoreductase</keyword>
<proteinExistence type="evidence at transcript level"/>
<dbReference type="InterPro" id="IPR006905">
    <property type="entry name" value="Flavin_halogenase"/>
</dbReference>
<dbReference type="SUPFAM" id="SSF51905">
    <property type="entry name" value="FAD/NAD(P)-binding domain"/>
    <property type="match status" value="1"/>
</dbReference>
<sequence>MDPTDIQSDLKDKLFGARKNCSTPSGSTMEAVGNKHYDVVVIGAGIAGLSAVRHLLLKIPELRANRVAVIDPRSSIRNNLLEDYKVGESTVEISGMFFARELELQDYLIENQPPKFSLQFHWPKKVDKTDSMDDYHSTWAVKNPDIQAFQLNRSKMEKDLLQMVIDQGAVYYHGRVKDVDIGMGDAVKTIDIQMLSEEVNFDDQKPLERINITTDYIADASGRNFIIGTRTDNVLKDPKHLFGLQNASTWLRVKNTDKKYFDFNDQSVTSSWYYATNHFFGPGYWIWMIPIERATHDFSIGVSYHRDKYDPSEFNSLDKFMAFLETNQKVLYNIIKSGEIVDFHRWPRLAHTSKVFVSEDNWCVLGDAAAIFDPFYSTGMVMIAMEVECLTELTKYRLSGDKCATKTRQQAYDKLIRAITQTNCHLIKKHSDHLGNASIMSWRIYLESLSYFGILLPAYIGKYHLCPIFGHEFADNNWRLIEFRDRLLNLMDYIGQQGQNVGFMDNHRGGQLIGSFCPTSSWDYEHCISMCMYGHKRLNLHKYMIWTHFYQMAGVIKMLYRAFGARLLLNGDFQWMMTHTMKTMGFHSVKSWVHYLSNISNPVTDDYYDRNQISFKEYQYTGEAVPWESSM</sequence>
<evidence type="ECO:0000256" key="3">
    <source>
        <dbReference type="ARBA" id="ARBA00023033"/>
    </source>
</evidence>
<dbReference type="InterPro" id="IPR050816">
    <property type="entry name" value="Flavin-dep_Halogenase_NPB"/>
</dbReference>
<dbReference type="PANTHER" id="PTHR43747:SF5">
    <property type="entry name" value="FAD-BINDING DOMAIN-CONTAINING PROTEIN"/>
    <property type="match status" value="1"/>
</dbReference>
<name>A0A077JG66_ACYSU</name>
<organism evidence="4">
    <name type="scientific">Acytostelium subglobosum</name>
    <name type="common">Slime mold</name>
    <dbReference type="NCBI Taxonomy" id="361139"/>
    <lineage>
        <taxon>Eukaryota</taxon>
        <taxon>Amoebozoa</taxon>
        <taxon>Evosea</taxon>
        <taxon>Eumycetozoa</taxon>
        <taxon>Dictyostelia</taxon>
        <taxon>Acytosteliales</taxon>
        <taxon>Acytosteliaceae</taxon>
        <taxon>Acytostelium</taxon>
    </lineage>
</organism>
<dbReference type="EMBL" id="AB902922">
    <property type="protein sequence ID" value="BAP16678.1"/>
    <property type="molecule type" value="mRNA"/>
</dbReference>
<evidence type="ECO:0000313" key="4">
    <source>
        <dbReference type="EMBL" id="BAP16678.1"/>
    </source>
</evidence>
<dbReference type="AlphaFoldDB" id="A0A077JG66"/>
<gene>
    <name evidence="4" type="primary">chlA</name>
</gene>
<accession>A0A077JG66</accession>
<evidence type="ECO:0000256" key="1">
    <source>
        <dbReference type="ARBA" id="ARBA00005706"/>
    </source>
</evidence>
<keyword evidence="3" id="KW-0503">Monooxygenase</keyword>
<dbReference type="PANTHER" id="PTHR43747">
    <property type="entry name" value="FAD-BINDING PROTEIN"/>
    <property type="match status" value="1"/>
</dbReference>
<reference evidence="4" key="1">
    <citation type="submission" date="2014-01" db="EMBL/GenBank/DDBJ databases">
        <title>Defects in the synthetic pathway prevent DIF-1 mediated stalk lineage specification cascade in the non-cell differentiating social amoeba Acytostelium subglobosum.</title>
        <authorList>
            <person name="Mohri K."/>
            <person name="Hata T."/>
            <person name="Kikuchi H."/>
            <person name="Urushihara H."/>
        </authorList>
    </citation>
    <scope>NUCLEOTIDE SEQUENCE</scope>
</reference>
<comment type="similarity">
    <text evidence="1">Belongs to the flavin-dependent halogenase family.</text>
</comment>
<dbReference type="GO" id="GO:0004497">
    <property type="term" value="F:monooxygenase activity"/>
    <property type="evidence" value="ECO:0007669"/>
    <property type="project" value="UniProtKB-KW"/>
</dbReference>
<dbReference type="Pfam" id="PF04820">
    <property type="entry name" value="Trp_halogenase"/>
    <property type="match status" value="1"/>
</dbReference>
<dbReference type="Gene3D" id="3.50.50.60">
    <property type="entry name" value="FAD/NAD(P)-binding domain"/>
    <property type="match status" value="1"/>
</dbReference>
<evidence type="ECO:0000256" key="2">
    <source>
        <dbReference type="ARBA" id="ARBA00023002"/>
    </source>
</evidence>